<evidence type="ECO:0000259" key="6">
    <source>
        <dbReference type="Pfam" id="PF00251"/>
    </source>
</evidence>
<dbReference type="PANTHER" id="PTHR43101">
    <property type="entry name" value="BETA-FRUCTOSIDASE"/>
    <property type="match status" value="1"/>
</dbReference>
<gene>
    <name evidence="8" type="ORF">T23_04020</name>
</gene>
<dbReference type="PROSITE" id="PS00609">
    <property type="entry name" value="GLYCOSYL_HYDROL_F32"/>
    <property type="match status" value="1"/>
</dbReference>
<keyword evidence="3 5" id="KW-0378">Hydrolase</keyword>
<evidence type="ECO:0000259" key="7">
    <source>
        <dbReference type="Pfam" id="PF08244"/>
    </source>
</evidence>
<dbReference type="InterPro" id="IPR013320">
    <property type="entry name" value="ConA-like_dom_sf"/>
</dbReference>
<reference evidence="8" key="1">
    <citation type="journal article" date="2024" name="Int. J. Syst. Evol. Microbiol.">
        <title>Turicibacter faecis sp. nov., isolated from faeces of heart failure mouse model.</title>
        <authorList>
            <person name="Imamura Y."/>
            <person name="Motooka D."/>
            <person name="Nakajima Y."/>
            <person name="Ito S."/>
            <person name="Kitakaze M."/>
            <person name="Iida T."/>
            <person name="Nakamura S."/>
        </authorList>
    </citation>
    <scope>NUCLEOTIDE SEQUENCE</scope>
    <source>
        <strain evidence="8">TC023</strain>
    </source>
</reference>
<keyword evidence="4 5" id="KW-0326">Glycosidase</keyword>
<dbReference type="SUPFAM" id="SSF49899">
    <property type="entry name" value="Concanavalin A-like lectins/glucanases"/>
    <property type="match status" value="1"/>
</dbReference>
<comment type="similarity">
    <text evidence="1 5">Belongs to the glycosyl hydrolase 32 family.</text>
</comment>
<dbReference type="InterPro" id="IPR018053">
    <property type="entry name" value="Glyco_hydro_32_AS"/>
</dbReference>
<dbReference type="Proteomes" id="UP001432099">
    <property type="component" value="Chromosome"/>
</dbReference>
<dbReference type="RefSeq" id="WP_338617820.1">
    <property type="nucleotide sequence ID" value="NZ_AP028127.1"/>
</dbReference>
<dbReference type="Pfam" id="PF00251">
    <property type="entry name" value="Glyco_hydro_32N"/>
    <property type="match status" value="1"/>
</dbReference>
<feature type="domain" description="Glycosyl hydrolase family 32 C-terminal" evidence="7">
    <location>
        <begin position="476"/>
        <end position="547"/>
    </location>
</feature>
<evidence type="ECO:0000313" key="9">
    <source>
        <dbReference type="Proteomes" id="UP001432099"/>
    </source>
</evidence>
<dbReference type="SMART" id="SM00640">
    <property type="entry name" value="Glyco_32"/>
    <property type="match status" value="1"/>
</dbReference>
<evidence type="ECO:0000313" key="8">
    <source>
        <dbReference type="EMBL" id="BEH90300.1"/>
    </source>
</evidence>
<dbReference type="InterPro" id="IPR051214">
    <property type="entry name" value="GH32_Enzymes"/>
</dbReference>
<dbReference type="InterPro" id="IPR013189">
    <property type="entry name" value="Glyco_hydro_32_C"/>
</dbReference>
<dbReference type="EMBL" id="AP028127">
    <property type="protein sequence ID" value="BEH90300.1"/>
    <property type="molecule type" value="Genomic_DNA"/>
</dbReference>
<dbReference type="Gene3D" id="2.115.10.20">
    <property type="entry name" value="Glycosyl hydrolase domain, family 43"/>
    <property type="match status" value="1"/>
</dbReference>
<dbReference type="SUPFAM" id="SSF75005">
    <property type="entry name" value="Arabinanase/levansucrase/invertase"/>
    <property type="match status" value="1"/>
</dbReference>
<name>A0ABN6ZEV9_9FIRM</name>
<sequence>MNFYSGNYCCLEIFARCKSGTQGGIKLVNKITNESQESIAGKYNYILLKFPLIKKQEYQLILENVDISIAYLSQCDDILDKGVKFIEISDNYSLTTQDDLSDWYDTPYREQYHFGPYKNWINDPNGLCYYKGYYHMFYQANPHEQKWGHMYWGHAVSRDLVHWIHLPYVLFPQEEILNAKDLKGGAFSGCAVALDDRIQFYLTRHLGPSEDCDETVQYQTMVSSRDGINFGKEEIIIEKPGKPFSFNFRDPKVFYHNEKWKMVLGTQLNNIPAIVLYESKDMKNFEYSGEVILESQKGVYTIECPDLFELDGKFVAIAAYMFYTDDQGRIQPTMYYIGELEGHRLNVEKRGLFDFGSNYYAVQTFEYAGRRIAIGWISDFYEEHVVEKNGAYGSMALPRELSLKNNHLYMKPVKEVYSLIDKELCRISKQNIRIDKIKGNCYYSKLIFKGNSDFDLLLGKNEESSIRLKCNNNEVSIQTNGVKSSHVQFIAPIKEVRTVEIFVDRRVVEVFLNDGEAAGTKLFYTESKEGIFELSCTDTDVIDEVSVYTVKTIW</sequence>
<evidence type="ECO:0000256" key="3">
    <source>
        <dbReference type="ARBA" id="ARBA00022801"/>
    </source>
</evidence>
<dbReference type="InterPro" id="IPR001362">
    <property type="entry name" value="Glyco_hydro_32"/>
</dbReference>
<keyword evidence="9" id="KW-1185">Reference proteome</keyword>
<dbReference type="Pfam" id="PF08244">
    <property type="entry name" value="Glyco_hydro_32C"/>
    <property type="match status" value="1"/>
</dbReference>
<dbReference type="PANTHER" id="PTHR43101:SF1">
    <property type="entry name" value="BETA-FRUCTOSIDASE"/>
    <property type="match status" value="1"/>
</dbReference>
<dbReference type="Gene3D" id="2.60.120.560">
    <property type="entry name" value="Exo-inulinase, domain 1"/>
    <property type="match status" value="1"/>
</dbReference>
<evidence type="ECO:0000256" key="5">
    <source>
        <dbReference type="RuleBase" id="RU362110"/>
    </source>
</evidence>
<proteinExistence type="inferred from homology"/>
<dbReference type="CDD" id="cd18625">
    <property type="entry name" value="GH32_BfrA-like"/>
    <property type="match status" value="1"/>
</dbReference>
<organism evidence="8 9">
    <name type="scientific">Turicibacter faecis</name>
    <dbReference type="NCBI Taxonomy" id="2963365"/>
    <lineage>
        <taxon>Bacteria</taxon>
        <taxon>Bacillati</taxon>
        <taxon>Bacillota</taxon>
        <taxon>Erysipelotrichia</taxon>
        <taxon>Erysipelotrichales</taxon>
        <taxon>Turicibacteraceae</taxon>
        <taxon>Turicibacter</taxon>
    </lineage>
</organism>
<protein>
    <recommendedName>
        <fullName evidence="2">beta-fructofuranosidase</fullName>
        <ecNumber evidence="2">3.2.1.26</ecNumber>
    </recommendedName>
</protein>
<evidence type="ECO:0000256" key="1">
    <source>
        <dbReference type="ARBA" id="ARBA00009902"/>
    </source>
</evidence>
<evidence type="ECO:0000256" key="2">
    <source>
        <dbReference type="ARBA" id="ARBA00012758"/>
    </source>
</evidence>
<dbReference type="EC" id="3.2.1.26" evidence="2"/>
<feature type="domain" description="Glycosyl hydrolase family 32 N-terminal" evidence="6">
    <location>
        <begin position="113"/>
        <end position="412"/>
    </location>
</feature>
<dbReference type="InterPro" id="IPR023296">
    <property type="entry name" value="Glyco_hydro_beta-prop_sf"/>
</dbReference>
<dbReference type="InterPro" id="IPR013148">
    <property type="entry name" value="Glyco_hydro_32_N"/>
</dbReference>
<accession>A0ABN6ZEV9</accession>
<evidence type="ECO:0000256" key="4">
    <source>
        <dbReference type="ARBA" id="ARBA00023295"/>
    </source>
</evidence>